<dbReference type="SUPFAM" id="SSF51419">
    <property type="entry name" value="PLP-binding barrel"/>
    <property type="match status" value="1"/>
</dbReference>
<dbReference type="AlphaFoldDB" id="A0A2X2BLY7"/>
<feature type="domain" description="Alanine racemase N-terminal" evidence="1">
    <location>
        <begin position="71"/>
        <end position="111"/>
    </location>
</feature>
<dbReference type="InterPro" id="IPR001608">
    <property type="entry name" value="Ala_racemase_N"/>
</dbReference>
<dbReference type="PROSITE" id="PS00395">
    <property type="entry name" value="ALANINE_RACEMASE"/>
    <property type="match status" value="1"/>
</dbReference>
<dbReference type="EMBL" id="UAUE01000012">
    <property type="protein sequence ID" value="SPY96214.1"/>
    <property type="molecule type" value="Genomic_DNA"/>
</dbReference>
<dbReference type="InterPro" id="IPR020622">
    <property type="entry name" value="Ala_racemase_pyridoxalP-BS"/>
</dbReference>
<gene>
    <name evidence="2" type="ORF">NCTC10975_01923</name>
</gene>
<evidence type="ECO:0000313" key="2">
    <source>
        <dbReference type="EMBL" id="SPY96214.1"/>
    </source>
</evidence>
<dbReference type="Proteomes" id="UP000251485">
    <property type="component" value="Unassembled WGS sequence"/>
</dbReference>
<protein>
    <submittedName>
        <fullName evidence="2">Alanine racemase</fullName>
    </submittedName>
</protein>
<evidence type="ECO:0000259" key="1">
    <source>
        <dbReference type="Pfam" id="PF01168"/>
    </source>
</evidence>
<dbReference type="Gene3D" id="3.20.20.10">
    <property type="entry name" value="Alanine racemase"/>
    <property type="match status" value="1"/>
</dbReference>
<sequence length="116" mass="13069">MCIFLCLINYKNRFNIIITKEERRCLLAIRYLALLPLFVITACQQPVNYNPPATQVAQAQPAIVNNSWIEISRSALDFNVKKVQSLLGKQSSLCAVLKGDAYGHDLSLVAPNYDRK</sequence>
<organism evidence="2 3">
    <name type="scientific">Proteus mirabilis</name>
    <dbReference type="NCBI Taxonomy" id="584"/>
    <lineage>
        <taxon>Bacteria</taxon>
        <taxon>Pseudomonadati</taxon>
        <taxon>Pseudomonadota</taxon>
        <taxon>Gammaproteobacteria</taxon>
        <taxon>Enterobacterales</taxon>
        <taxon>Morganellaceae</taxon>
        <taxon>Proteus</taxon>
    </lineage>
</organism>
<proteinExistence type="predicted"/>
<name>A0A2X2BLY7_PROMI</name>
<reference evidence="2 3" key="1">
    <citation type="submission" date="2018-06" db="EMBL/GenBank/DDBJ databases">
        <authorList>
            <consortium name="Pathogen Informatics"/>
            <person name="Doyle S."/>
        </authorList>
    </citation>
    <scope>NUCLEOTIDE SEQUENCE [LARGE SCALE GENOMIC DNA]</scope>
    <source>
        <strain evidence="2 3">NCTC10975</strain>
    </source>
</reference>
<dbReference type="InterPro" id="IPR029066">
    <property type="entry name" value="PLP-binding_barrel"/>
</dbReference>
<evidence type="ECO:0000313" key="3">
    <source>
        <dbReference type="Proteomes" id="UP000251485"/>
    </source>
</evidence>
<accession>A0A2X2BLY7</accession>
<dbReference type="Pfam" id="PF01168">
    <property type="entry name" value="Ala_racemase_N"/>
    <property type="match status" value="1"/>
</dbReference>